<dbReference type="InterPro" id="IPR013766">
    <property type="entry name" value="Thioredoxin_domain"/>
</dbReference>
<dbReference type="EMBL" id="WNXC01000001">
    <property type="protein sequence ID" value="MBB2148579.1"/>
    <property type="molecule type" value="Genomic_DNA"/>
</dbReference>
<keyword evidence="4" id="KW-1185">Reference proteome</keyword>
<dbReference type="Pfam" id="PF00578">
    <property type="entry name" value="AhpC-TSA"/>
    <property type="match status" value="1"/>
</dbReference>
<comment type="caution">
    <text evidence="3">The sequence shown here is derived from an EMBL/GenBank/DDBJ whole genome shotgun (WGS) entry which is preliminary data.</text>
</comment>
<dbReference type="PROSITE" id="PS51352">
    <property type="entry name" value="THIOREDOXIN_2"/>
    <property type="match status" value="1"/>
</dbReference>
<accession>A0ABR6ETI9</accession>
<protein>
    <submittedName>
        <fullName evidence="3">Redoxin domain-containing protein</fullName>
    </submittedName>
</protein>
<dbReference type="RefSeq" id="WP_182954682.1">
    <property type="nucleotide sequence ID" value="NZ_WNXC01000001.1"/>
</dbReference>
<evidence type="ECO:0000313" key="4">
    <source>
        <dbReference type="Proteomes" id="UP000636110"/>
    </source>
</evidence>
<feature type="chain" id="PRO_5045360497" evidence="1">
    <location>
        <begin position="26"/>
        <end position="393"/>
    </location>
</feature>
<evidence type="ECO:0000259" key="2">
    <source>
        <dbReference type="PROSITE" id="PS51352"/>
    </source>
</evidence>
<dbReference type="PANTHER" id="PTHR42852">
    <property type="entry name" value="THIOL:DISULFIDE INTERCHANGE PROTEIN DSBE"/>
    <property type="match status" value="1"/>
</dbReference>
<gene>
    <name evidence="3" type="ORF">GM920_06600</name>
</gene>
<reference evidence="3 4" key="1">
    <citation type="submission" date="2019-11" db="EMBL/GenBank/DDBJ databases">
        <title>Description of Pedobacter sp. LMG 31462T.</title>
        <authorList>
            <person name="Carlier A."/>
            <person name="Qi S."/>
            <person name="Vandamme P."/>
        </authorList>
    </citation>
    <scope>NUCLEOTIDE SEQUENCE [LARGE SCALE GENOMIC DNA]</scope>
    <source>
        <strain evidence="3 4">LMG 31462</strain>
    </source>
</reference>
<dbReference type="InterPro" id="IPR036249">
    <property type="entry name" value="Thioredoxin-like_sf"/>
</dbReference>
<dbReference type="InterPro" id="IPR000866">
    <property type="entry name" value="AhpC/TSA"/>
</dbReference>
<feature type="domain" description="Thioredoxin" evidence="2">
    <location>
        <begin position="242"/>
        <end position="381"/>
    </location>
</feature>
<keyword evidence="1" id="KW-0732">Signal</keyword>
<dbReference type="Gene3D" id="3.40.30.10">
    <property type="entry name" value="Glutaredoxin"/>
    <property type="match status" value="1"/>
</dbReference>
<dbReference type="InterPro" id="IPR050553">
    <property type="entry name" value="Thioredoxin_ResA/DsbE_sf"/>
</dbReference>
<organism evidence="3 4">
    <name type="scientific">Pedobacter gandavensis</name>
    <dbReference type="NCBI Taxonomy" id="2679963"/>
    <lineage>
        <taxon>Bacteria</taxon>
        <taxon>Pseudomonadati</taxon>
        <taxon>Bacteroidota</taxon>
        <taxon>Sphingobacteriia</taxon>
        <taxon>Sphingobacteriales</taxon>
        <taxon>Sphingobacteriaceae</taxon>
        <taxon>Pedobacter</taxon>
    </lineage>
</organism>
<evidence type="ECO:0000313" key="3">
    <source>
        <dbReference type="EMBL" id="MBB2148579.1"/>
    </source>
</evidence>
<dbReference type="SUPFAM" id="SSF52833">
    <property type="entry name" value="Thioredoxin-like"/>
    <property type="match status" value="1"/>
</dbReference>
<name>A0ABR6ETI9_9SPHI</name>
<dbReference type="Proteomes" id="UP000636110">
    <property type="component" value="Unassembled WGS sequence"/>
</dbReference>
<feature type="signal peptide" evidence="1">
    <location>
        <begin position="1"/>
        <end position="25"/>
    </location>
</feature>
<dbReference type="PANTHER" id="PTHR42852:SF13">
    <property type="entry name" value="PROTEIN DIPZ"/>
    <property type="match status" value="1"/>
</dbReference>
<sequence length="393" mass="44412">MRLSMPNKFSSILFCSLLGFVEANAQTLQKSALKIRSFKNLSYSDIVRTKFHFQDDFSADTLKSQLFLLPTEPVGGGYYLLKSSDASYAFDGNKMVRLNLRDSTYTVQKESVDGQNTRTLLYWAQSMDKLSHLPLTKISQLQDTVINNIPYTNISAIKTDTIVNNIRQYNATHFIIDKKSNLPIHITRQMKGNADDGSIFSLIESHTYSDYQFDKKNFPDLSIAMIPTHFRIPPKGKPVVFLPKGTPAPAIKAFDLSGNAFDLKKLKGKLVLLNFSLIGCPHCVGAAQMLNRLHEKYKEKGLVIVNIYPVDQKEAIIKFDHRENVKTPSYTSEKAVQVAYPYDGYPSFYLLDKNGLVAQSYNGYYKDLELELTERLKASINSREGNASFGFTN</sequence>
<dbReference type="CDD" id="cd02966">
    <property type="entry name" value="TlpA_like_family"/>
    <property type="match status" value="1"/>
</dbReference>
<evidence type="ECO:0000256" key="1">
    <source>
        <dbReference type="SAM" id="SignalP"/>
    </source>
</evidence>
<proteinExistence type="predicted"/>